<dbReference type="PANTHER" id="PTHR42923:SF3">
    <property type="entry name" value="PROTOPORPHYRINOGEN OXIDASE"/>
    <property type="match status" value="1"/>
</dbReference>
<dbReference type="Gene3D" id="3.50.50.60">
    <property type="entry name" value="FAD/NAD(P)-binding domain"/>
    <property type="match status" value="1"/>
</dbReference>
<dbReference type="InterPro" id="IPR036188">
    <property type="entry name" value="FAD/NAD-bd_sf"/>
</dbReference>
<name>A0A3B0TSC2_9ZZZZ</name>
<reference evidence="1" key="1">
    <citation type="submission" date="2018-06" db="EMBL/GenBank/DDBJ databases">
        <authorList>
            <person name="Zhirakovskaya E."/>
        </authorList>
    </citation>
    <scope>NUCLEOTIDE SEQUENCE</scope>
</reference>
<gene>
    <name evidence="1" type="ORF">MNBD_ALPHA11-1485</name>
</gene>
<protein>
    <recommendedName>
        <fullName evidence="2">Amine oxidase domain-containing protein</fullName>
    </recommendedName>
</protein>
<dbReference type="SUPFAM" id="SSF51905">
    <property type="entry name" value="FAD/NAD(P)-binding domain"/>
    <property type="match status" value="1"/>
</dbReference>
<dbReference type="EMBL" id="UOEQ01000357">
    <property type="protein sequence ID" value="VAW21531.1"/>
    <property type="molecule type" value="Genomic_DNA"/>
</dbReference>
<dbReference type="PRINTS" id="PR00419">
    <property type="entry name" value="ADXRDTASE"/>
</dbReference>
<evidence type="ECO:0008006" key="2">
    <source>
        <dbReference type="Google" id="ProtNLM"/>
    </source>
</evidence>
<dbReference type="SUPFAM" id="SSF54373">
    <property type="entry name" value="FAD-linked reductases, C-terminal domain"/>
    <property type="match status" value="1"/>
</dbReference>
<accession>A0A3B0TSC2</accession>
<evidence type="ECO:0000313" key="1">
    <source>
        <dbReference type="EMBL" id="VAW21531.1"/>
    </source>
</evidence>
<dbReference type="GO" id="GO:0016491">
    <property type="term" value="F:oxidoreductase activity"/>
    <property type="evidence" value="ECO:0007669"/>
    <property type="project" value="TreeGrafter"/>
</dbReference>
<dbReference type="Gene3D" id="3.90.660.20">
    <property type="entry name" value="Protoporphyrinogen oxidase, mitochondrial, domain 2"/>
    <property type="match status" value="1"/>
</dbReference>
<dbReference type="AlphaFoldDB" id="A0A3B0TSC2"/>
<dbReference type="Gene3D" id="1.10.3110.10">
    <property type="entry name" value="protoporphyrinogen ix oxidase, domain 3"/>
    <property type="match status" value="1"/>
</dbReference>
<organism evidence="1">
    <name type="scientific">hydrothermal vent metagenome</name>
    <dbReference type="NCBI Taxonomy" id="652676"/>
    <lineage>
        <taxon>unclassified sequences</taxon>
        <taxon>metagenomes</taxon>
        <taxon>ecological metagenomes</taxon>
    </lineage>
</organism>
<dbReference type="PANTHER" id="PTHR42923">
    <property type="entry name" value="PROTOPORPHYRINOGEN OXIDASE"/>
    <property type="match status" value="1"/>
</dbReference>
<dbReference type="Pfam" id="PF13450">
    <property type="entry name" value="NAD_binding_8"/>
    <property type="match status" value="1"/>
</dbReference>
<dbReference type="InterPro" id="IPR050464">
    <property type="entry name" value="Zeta_carotene_desat/Oxidored"/>
</dbReference>
<sequence>MKISIVGAGISGLLSAFYLVREGYEIEIFEKSARAGGLIQTTHSPFGPLENGAASLLNSFEVQNLFDELEISAAKPGPRAGARYIYRDFPRRWPLNLNQSMRFFVGSARLVFSPEKGLQDGQTVRQWGQKNFGKQASSLLIETALQGVYAGDAEHMSAELVLGPMLKKTNKIKGFRRNRHKCEEMPDGGMGNLISALVFYLENEGVKIHYGSEIKGEDIDLSNPWIIATPILAAGKLLAGMGIEGGGELQTHEMLDLTSIHLVFENSPLPFDGVGCLFPNSEGFNSLGVLTGQSAFPDQFNREVERWFIGGALSKNIVNLSENELVDLVLADRQRMSKEKRNPSAVHVFSNPSALPHFTNDLARNRKNLALPKNLFLLGNYTAGIGLTSIHRQCRDLPSQMQSSD</sequence>
<proteinExistence type="predicted"/>